<dbReference type="SUPFAM" id="SSF81383">
    <property type="entry name" value="F-box domain"/>
    <property type="match status" value="1"/>
</dbReference>
<evidence type="ECO:0000313" key="2">
    <source>
        <dbReference type="EMBL" id="CAD7002382.1"/>
    </source>
</evidence>
<gene>
    <name evidence="2" type="ORF">CCAP1982_LOCUS10876</name>
</gene>
<dbReference type="InterPro" id="IPR032675">
    <property type="entry name" value="LRR_dom_sf"/>
</dbReference>
<feature type="domain" description="F-box" evidence="1">
    <location>
        <begin position="12"/>
        <end position="59"/>
    </location>
</feature>
<name>A0A811UT88_CERCA</name>
<accession>A0A811UT88</accession>
<dbReference type="Gene3D" id="3.80.10.10">
    <property type="entry name" value="Ribonuclease Inhibitor"/>
    <property type="match status" value="2"/>
</dbReference>
<dbReference type="InterPro" id="IPR001810">
    <property type="entry name" value="F-box_dom"/>
</dbReference>
<dbReference type="SUPFAM" id="SSF52047">
    <property type="entry name" value="RNI-like"/>
    <property type="match status" value="1"/>
</dbReference>
<evidence type="ECO:0000259" key="1">
    <source>
        <dbReference type="PROSITE" id="PS50181"/>
    </source>
</evidence>
<dbReference type="Proteomes" id="UP000606786">
    <property type="component" value="Unassembled WGS sequence"/>
</dbReference>
<dbReference type="InterPro" id="IPR036047">
    <property type="entry name" value="F-box-like_dom_sf"/>
</dbReference>
<protein>
    <submittedName>
        <fullName evidence="2">(Mediterranean fruit fly) hypothetical protein</fullName>
    </submittedName>
</protein>
<dbReference type="AlphaFoldDB" id="A0A811UT88"/>
<reference evidence="2" key="1">
    <citation type="submission" date="2020-11" db="EMBL/GenBank/DDBJ databases">
        <authorList>
            <person name="Whitehead M."/>
        </authorList>
    </citation>
    <scope>NUCLEOTIDE SEQUENCE</scope>
    <source>
        <strain evidence="2">EGII</strain>
    </source>
</reference>
<keyword evidence="3" id="KW-1185">Reference proteome</keyword>
<evidence type="ECO:0000313" key="3">
    <source>
        <dbReference type="Proteomes" id="UP000606786"/>
    </source>
</evidence>
<comment type="caution">
    <text evidence="2">The sequence shown here is derived from an EMBL/GenBank/DDBJ whole genome shotgun (WGS) entry which is preliminary data.</text>
</comment>
<sequence>METVIMEIDECPTKIFDLPDDCLGKIFDYLPGHHMTKKFASICKRFAQIYCDNYKHKLILEGCDLTVLDKYKIGVFGEFIDEDFFPLKNLKTLKLNKVSAKSFTPKFLNSIRRDHHGIEVVELTGFTDNEIEHLLPLPNVKSLKLSLCDVSGEYMEGFRKLEELILDSTSKFHSVFLLKIVKNNNLRKLIVRGSPFALTPHYVDKIIPFINNIEELECSWYEISFCCGVIGKLPHLKTLILNNFKTTLCIRCQKLDNGELRLPTSPFWVCKCGPYDALPLFTGLYEKNILERLTFIGSRITQRDISHIGKLKRLKKIHIGMDKVPVFISLEGFHCMRDLEELDIGYSYKLPTEVLGLLENCPNLKFINIGNCRGYTKGFLYRVIDIIKERGVPDEEPVKIQLVNPRMSRSLLMHPDIVAASNIVSFEIFRAYDSFCRFHSRPPVFYIC</sequence>
<dbReference type="OrthoDB" id="550575at2759"/>
<organism evidence="2 3">
    <name type="scientific">Ceratitis capitata</name>
    <name type="common">Mediterranean fruit fly</name>
    <name type="synonym">Tephritis capitata</name>
    <dbReference type="NCBI Taxonomy" id="7213"/>
    <lineage>
        <taxon>Eukaryota</taxon>
        <taxon>Metazoa</taxon>
        <taxon>Ecdysozoa</taxon>
        <taxon>Arthropoda</taxon>
        <taxon>Hexapoda</taxon>
        <taxon>Insecta</taxon>
        <taxon>Pterygota</taxon>
        <taxon>Neoptera</taxon>
        <taxon>Endopterygota</taxon>
        <taxon>Diptera</taxon>
        <taxon>Brachycera</taxon>
        <taxon>Muscomorpha</taxon>
        <taxon>Tephritoidea</taxon>
        <taxon>Tephritidae</taxon>
        <taxon>Ceratitis</taxon>
        <taxon>Ceratitis</taxon>
    </lineage>
</organism>
<dbReference type="PROSITE" id="PS50181">
    <property type="entry name" value="FBOX"/>
    <property type="match status" value="1"/>
</dbReference>
<dbReference type="EMBL" id="CAJHJT010000034">
    <property type="protein sequence ID" value="CAD7002382.1"/>
    <property type="molecule type" value="Genomic_DNA"/>
</dbReference>
<proteinExistence type="predicted"/>